<dbReference type="OrthoDB" id="195732at2"/>
<dbReference type="EMBL" id="QJTK01000012">
    <property type="protein sequence ID" value="PYF08595.1"/>
    <property type="molecule type" value="Genomic_DNA"/>
</dbReference>
<protein>
    <submittedName>
        <fullName evidence="2">Uncharacterized protein</fullName>
    </submittedName>
</protein>
<accession>A0A318U2J1</accession>
<dbReference type="Proteomes" id="UP000247727">
    <property type="component" value="Unassembled WGS sequence"/>
</dbReference>
<proteinExistence type="predicted"/>
<organism evidence="2 3">
    <name type="scientific">Rhodobacter viridis</name>
    <dbReference type="NCBI Taxonomy" id="1054202"/>
    <lineage>
        <taxon>Bacteria</taxon>
        <taxon>Pseudomonadati</taxon>
        <taxon>Pseudomonadota</taxon>
        <taxon>Alphaproteobacteria</taxon>
        <taxon>Rhodobacterales</taxon>
        <taxon>Rhodobacter group</taxon>
        <taxon>Rhodobacter</taxon>
    </lineage>
</organism>
<dbReference type="AlphaFoldDB" id="A0A318U2J1"/>
<gene>
    <name evidence="2" type="ORF">C8J30_11211</name>
</gene>
<sequence length="189" mass="20023">MTFRAATLALALLALPAQAEDVSQQVKGIVEKDLRAWAADPALVAAVMAANEAHSALSQPQIDSLDAAWKAELDTASRPTIDPILASPVSKALKAQLEASGGRFTEAFVTDNRGLNVAQAGPTSDYWQGDEAKFQETYPKGADAVYVSEVEFDESSQSYSVQASFTVTDPATKSPIGMMTVGLNAEMIQ</sequence>
<keyword evidence="1" id="KW-0732">Signal</keyword>
<comment type="caution">
    <text evidence="2">The sequence shown here is derived from an EMBL/GenBank/DDBJ whole genome shotgun (WGS) entry which is preliminary data.</text>
</comment>
<reference evidence="2 3" key="1">
    <citation type="submission" date="2018-06" db="EMBL/GenBank/DDBJ databases">
        <title>Genomic Encyclopedia of Type Strains, Phase III (KMG-III): the genomes of soil and plant-associated and newly described type strains.</title>
        <authorList>
            <person name="Whitman W."/>
        </authorList>
    </citation>
    <scope>NUCLEOTIDE SEQUENCE [LARGE SCALE GENOMIC DNA]</scope>
    <source>
        <strain evidence="2 3">JA737</strain>
    </source>
</reference>
<feature type="chain" id="PRO_5016359478" evidence="1">
    <location>
        <begin position="20"/>
        <end position="189"/>
    </location>
</feature>
<keyword evidence="3" id="KW-1185">Reference proteome</keyword>
<name>A0A318U2J1_9RHOB</name>
<evidence type="ECO:0000256" key="1">
    <source>
        <dbReference type="SAM" id="SignalP"/>
    </source>
</evidence>
<evidence type="ECO:0000313" key="2">
    <source>
        <dbReference type="EMBL" id="PYF08595.1"/>
    </source>
</evidence>
<evidence type="ECO:0000313" key="3">
    <source>
        <dbReference type="Proteomes" id="UP000247727"/>
    </source>
</evidence>
<dbReference type="RefSeq" id="WP_110806449.1">
    <property type="nucleotide sequence ID" value="NZ_QJTK01000012.1"/>
</dbReference>
<feature type="signal peptide" evidence="1">
    <location>
        <begin position="1"/>
        <end position="19"/>
    </location>
</feature>